<protein>
    <submittedName>
        <fullName evidence="2">Nuclear transport factor 2 family protein</fullName>
    </submittedName>
</protein>
<evidence type="ECO:0000313" key="3">
    <source>
        <dbReference type="Proteomes" id="UP001259803"/>
    </source>
</evidence>
<accession>A0ABU2ZG41</accession>
<feature type="domain" description="SnoaL-like" evidence="1">
    <location>
        <begin position="9"/>
        <end position="131"/>
    </location>
</feature>
<dbReference type="RefSeq" id="WP_311339938.1">
    <property type="nucleotide sequence ID" value="NZ_JAVRHS010000002.1"/>
</dbReference>
<gene>
    <name evidence="2" type="ORF">RM533_04135</name>
</gene>
<dbReference type="InterPro" id="IPR032710">
    <property type="entry name" value="NTF2-like_dom_sf"/>
</dbReference>
<organism evidence="2 3">
    <name type="scientific">Croceicoccus esteveae</name>
    <dbReference type="NCBI Taxonomy" id="3075597"/>
    <lineage>
        <taxon>Bacteria</taxon>
        <taxon>Pseudomonadati</taxon>
        <taxon>Pseudomonadota</taxon>
        <taxon>Alphaproteobacteria</taxon>
        <taxon>Sphingomonadales</taxon>
        <taxon>Erythrobacteraceae</taxon>
        <taxon>Croceicoccus</taxon>
    </lineage>
</organism>
<dbReference type="Pfam" id="PF13577">
    <property type="entry name" value="SnoaL_4"/>
    <property type="match status" value="1"/>
</dbReference>
<keyword evidence="3" id="KW-1185">Reference proteome</keyword>
<sequence length="179" mass="20388">MTIDMSAVQELLDKEAIRSLVSRYCNAADRHDHEKMRSLYWEDAIDDHGAMFNGPAMEFIDILPQIQAPMEVLHHNATSMNIAVEGDIAEGEIYLLALHKVQEADRSYDVLVGGRFFDRYSKRDGVWKYQHHAIVADWSFVNEPSHVTLSHPFLAGAHIGRPGPDDPSYRFFKLLHRGA</sequence>
<dbReference type="InterPro" id="IPR037401">
    <property type="entry name" value="SnoaL-like"/>
</dbReference>
<dbReference type="Gene3D" id="3.10.450.50">
    <property type="match status" value="1"/>
</dbReference>
<evidence type="ECO:0000259" key="1">
    <source>
        <dbReference type="Pfam" id="PF13577"/>
    </source>
</evidence>
<comment type="caution">
    <text evidence="2">The sequence shown here is derived from an EMBL/GenBank/DDBJ whole genome shotgun (WGS) entry which is preliminary data.</text>
</comment>
<dbReference type="Proteomes" id="UP001259803">
    <property type="component" value="Unassembled WGS sequence"/>
</dbReference>
<name>A0ABU2ZG41_9SPHN</name>
<proteinExistence type="predicted"/>
<evidence type="ECO:0000313" key="2">
    <source>
        <dbReference type="EMBL" id="MDT0575370.1"/>
    </source>
</evidence>
<reference evidence="2 3" key="1">
    <citation type="submission" date="2023-09" db="EMBL/GenBank/DDBJ databases">
        <authorList>
            <person name="Rey-Velasco X."/>
        </authorList>
    </citation>
    <scope>NUCLEOTIDE SEQUENCE [LARGE SCALE GENOMIC DNA]</scope>
    <source>
        <strain evidence="2 3">F390</strain>
    </source>
</reference>
<dbReference type="SUPFAM" id="SSF54427">
    <property type="entry name" value="NTF2-like"/>
    <property type="match status" value="1"/>
</dbReference>
<dbReference type="EMBL" id="JAVRHS010000002">
    <property type="protein sequence ID" value="MDT0575370.1"/>
    <property type="molecule type" value="Genomic_DNA"/>
</dbReference>